<dbReference type="KEGG" id="pcz:PCL1606_38280"/>
<dbReference type="PATRIC" id="fig|587753.10.peg.3820"/>
<gene>
    <name evidence="6" type="ORF">PCL1606_38280</name>
</gene>
<dbReference type="Gene3D" id="3.50.50.60">
    <property type="entry name" value="FAD/NAD(P)-binding domain"/>
    <property type="match status" value="1"/>
</dbReference>
<evidence type="ECO:0000256" key="2">
    <source>
        <dbReference type="ARBA" id="ARBA00022630"/>
    </source>
</evidence>
<dbReference type="Gene3D" id="3.30.9.10">
    <property type="entry name" value="D-Amino Acid Oxidase, subunit A, domain 2"/>
    <property type="match status" value="1"/>
</dbReference>
<dbReference type="InterPro" id="IPR006076">
    <property type="entry name" value="FAD-dep_OxRdtase"/>
</dbReference>
<keyword evidence="4 6" id="KW-0560">Oxidoreductase</keyword>
<evidence type="ECO:0000313" key="6">
    <source>
        <dbReference type="EMBL" id="AKA25279.1"/>
    </source>
</evidence>
<dbReference type="PANTHER" id="PTHR10961:SF7">
    <property type="entry name" value="FAD DEPENDENT OXIDOREDUCTASE DOMAIN-CONTAINING PROTEIN"/>
    <property type="match status" value="1"/>
</dbReference>
<feature type="domain" description="FAD dependent oxidoreductase" evidence="5">
    <location>
        <begin position="7"/>
        <end position="369"/>
    </location>
</feature>
<dbReference type="Pfam" id="PF01266">
    <property type="entry name" value="DAO"/>
    <property type="match status" value="1"/>
</dbReference>
<dbReference type="OrthoDB" id="9806257at2"/>
<dbReference type="NCBIfam" id="NF008425">
    <property type="entry name" value="PRK11259.1"/>
    <property type="match status" value="1"/>
</dbReference>
<organism evidence="6 7">
    <name type="scientific">Pseudomonas chlororaphis</name>
    <dbReference type="NCBI Taxonomy" id="587753"/>
    <lineage>
        <taxon>Bacteria</taxon>
        <taxon>Pseudomonadati</taxon>
        <taxon>Pseudomonadota</taxon>
        <taxon>Gammaproteobacteria</taxon>
        <taxon>Pseudomonadales</taxon>
        <taxon>Pseudomonadaceae</taxon>
        <taxon>Pseudomonas</taxon>
    </lineage>
</organism>
<dbReference type="GO" id="GO:0050660">
    <property type="term" value="F:flavin adenine dinucleotide binding"/>
    <property type="evidence" value="ECO:0007669"/>
    <property type="project" value="InterPro"/>
</dbReference>
<comment type="cofactor">
    <cofactor evidence="1">
        <name>FAD</name>
        <dbReference type="ChEBI" id="CHEBI:57692"/>
    </cofactor>
</comment>
<accession>A0A0D5Y2S8</accession>
<dbReference type="PANTHER" id="PTHR10961">
    <property type="entry name" value="PEROXISOMAL SARCOSINE OXIDASE"/>
    <property type="match status" value="1"/>
</dbReference>
<keyword evidence="2" id="KW-0285">Flavoprotein</keyword>
<dbReference type="EMBL" id="CP011110">
    <property type="protein sequence ID" value="AKA25279.1"/>
    <property type="molecule type" value="Genomic_DNA"/>
</dbReference>
<protein>
    <submittedName>
        <fullName evidence="6">Methyltryptophan oxidase</fullName>
        <ecNumber evidence="6">1.5.3.1</ecNumber>
    </submittedName>
</protein>
<dbReference type="RefSeq" id="WP_045884141.1">
    <property type="nucleotide sequence ID" value="NZ_CP011110.1"/>
</dbReference>
<proteinExistence type="predicted"/>
<evidence type="ECO:0000256" key="1">
    <source>
        <dbReference type="ARBA" id="ARBA00001974"/>
    </source>
</evidence>
<evidence type="ECO:0000313" key="7">
    <source>
        <dbReference type="Proteomes" id="UP000032748"/>
    </source>
</evidence>
<dbReference type="Proteomes" id="UP000032748">
    <property type="component" value="Chromosome"/>
</dbReference>
<keyword evidence="3" id="KW-0274">FAD</keyword>
<dbReference type="GO" id="GO:0008115">
    <property type="term" value="F:sarcosine oxidase activity"/>
    <property type="evidence" value="ECO:0007669"/>
    <property type="project" value="UniProtKB-EC"/>
</dbReference>
<evidence type="ECO:0000256" key="4">
    <source>
        <dbReference type="ARBA" id="ARBA00023002"/>
    </source>
</evidence>
<dbReference type="EC" id="1.5.3.1" evidence="6"/>
<dbReference type="AlphaFoldDB" id="A0A0D5Y2S8"/>
<sequence length="390" mass="41787">MQTAEFDVVVVGLGAMGAATLYQLAKRGLNVAGIDRFAPPHDQGSSHGDTRITRQAVGEGAAYVPLAIRAQQIWRELEAQVDEPLFEQCGVLVMTSSAAPTGQDGTPDFTANTLALARQFGIEHEALDAAQIRQRFPQFAPIHDSALGCFEPGGGYVRPERCIDAQLTLARQLGATLFTGETVQAIASDQGQVRVTSQGRCITAAKAVVCAGMWSSQLLGAPFDELLRVCRQTLYWYRLAEPAIFPEHSPSFIVHGASDEQHCYGFPPIPGEGSMKIATEQYSQASTPDDLDRQVSAAQSAAMYHDLVRTHIAGVTPELVKSAVCAYTVTPDAHFIIDQHPRLANVTVVSACSGHGFKHSAAIGEALAQQLVDGRSEIDLSAFSLARFAP</sequence>
<dbReference type="InterPro" id="IPR036188">
    <property type="entry name" value="FAD/NAD-bd_sf"/>
</dbReference>
<evidence type="ECO:0000259" key="5">
    <source>
        <dbReference type="Pfam" id="PF01266"/>
    </source>
</evidence>
<name>A0A0D5Y2S8_9PSED</name>
<dbReference type="SUPFAM" id="SSF51905">
    <property type="entry name" value="FAD/NAD(P)-binding domain"/>
    <property type="match status" value="1"/>
</dbReference>
<dbReference type="SUPFAM" id="SSF54373">
    <property type="entry name" value="FAD-linked reductases, C-terminal domain"/>
    <property type="match status" value="1"/>
</dbReference>
<evidence type="ECO:0000256" key="3">
    <source>
        <dbReference type="ARBA" id="ARBA00022827"/>
    </source>
</evidence>
<dbReference type="InterPro" id="IPR045170">
    <property type="entry name" value="MTOX"/>
</dbReference>
<reference evidence="6 7" key="1">
    <citation type="journal article" date="2015" name="Mol. Plant Microbe Interact.">
        <title>Comparative Genomic Analysis of Pseudomonas chlororaphis PCL1606 Reveals New Insight into Antifungal Compounds Involved in Biocontrol.</title>
        <authorList>
            <person name="Calderon C.E."/>
            <person name="Ramos C."/>
            <person name="de Vicente A."/>
            <person name="Cazorla F.M."/>
        </authorList>
    </citation>
    <scope>NUCLEOTIDE SEQUENCE [LARGE SCALE GENOMIC DNA]</scope>
    <source>
        <strain evidence="6 7">PCL1606</strain>
    </source>
</reference>